<evidence type="ECO:0008006" key="4">
    <source>
        <dbReference type="Google" id="ProtNLM"/>
    </source>
</evidence>
<dbReference type="Gramene" id="Manes.13G083700.1.v8.1">
    <property type="protein sequence ID" value="Manes.13G083700.1.v8.1.CDS"/>
    <property type="gene ID" value="Manes.13G083700.v8.1"/>
</dbReference>
<dbReference type="GO" id="GO:0005634">
    <property type="term" value="C:nucleus"/>
    <property type="evidence" value="ECO:0000318"/>
    <property type="project" value="GO_Central"/>
</dbReference>
<evidence type="ECO:0000256" key="1">
    <source>
        <dbReference type="SAM" id="MobiDB-lite"/>
    </source>
</evidence>
<name>A0A2C9UR58_MANES</name>
<organism evidence="2 3">
    <name type="scientific">Manihot esculenta</name>
    <name type="common">Cassava</name>
    <name type="synonym">Jatropha manihot</name>
    <dbReference type="NCBI Taxonomy" id="3983"/>
    <lineage>
        <taxon>Eukaryota</taxon>
        <taxon>Viridiplantae</taxon>
        <taxon>Streptophyta</taxon>
        <taxon>Embryophyta</taxon>
        <taxon>Tracheophyta</taxon>
        <taxon>Spermatophyta</taxon>
        <taxon>Magnoliopsida</taxon>
        <taxon>eudicotyledons</taxon>
        <taxon>Gunneridae</taxon>
        <taxon>Pentapetalae</taxon>
        <taxon>rosids</taxon>
        <taxon>fabids</taxon>
        <taxon>Malpighiales</taxon>
        <taxon>Euphorbiaceae</taxon>
        <taxon>Crotonoideae</taxon>
        <taxon>Manihoteae</taxon>
        <taxon>Manihot</taxon>
    </lineage>
</organism>
<feature type="region of interest" description="Disordered" evidence="1">
    <location>
        <begin position="49"/>
        <end position="88"/>
    </location>
</feature>
<dbReference type="GO" id="GO:0000122">
    <property type="term" value="P:negative regulation of transcription by RNA polymerase II"/>
    <property type="evidence" value="ECO:0000318"/>
    <property type="project" value="GO_Central"/>
</dbReference>
<accession>A0A2C9UR58</accession>
<feature type="compositionally biased region" description="Pro residues" evidence="1">
    <location>
        <begin position="623"/>
        <end position="632"/>
    </location>
</feature>
<feature type="compositionally biased region" description="Polar residues" evidence="1">
    <location>
        <begin position="612"/>
        <end position="622"/>
    </location>
</feature>
<dbReference type="STRING" id="3983.A0A2C9UR58"/>
<dbReference type="AlphaFoldDB" id="A0A2C9UR58"/>
<dbReference type="PANTHER" id="PTHR10378">
    <property type="entry name" value="LIM DOMAIN-BINDING PROTEIN"/>
    <property type="match status" value="1"/>
</dbReference>
<dbReference type="Pfam" id="PF01803">
    <property type="entry name" value="LIM_bind"/>
    <property type="match status" value="1"/>
</dbReference>
<feature type="compositionally biased region" description="Polar residues" evidence="1">
    <location>
        <begin position="591"/>
        <end position="600"/>
    </location>
</feature>
<dbReference type="OrthoDB" id="774557at2759"/>
<feature type="compositionally biased region" description="Low complexity" evidence="1">
    <location>
        <begin position="68"/>
        <end position="81"/>
    </location>
</feature>
<comment type="caution">
    <text evidence="2">The sequence shown here is derived from an EMBL/GenBank/DDBJ whole genome shotgun (WGS) entry which is preliminary data.</text>
</comment>
<evidence type="ECO:0000313" key="3">
    <source>
        <dbReference type="Proteomes" id="UP000091857"/>
    </source>
</evidence>
<dbReference type="Proteomes" id="UP000091857">
    <property type="component" value="Chromosome 13"/>
</dbReference>
<feature type="region of interest" description="Disordered" evidence="1">
    <location>
        <begin position="591"/>
        <end position="649"/>
    </location>
</feature>
<gene>
    <name evidence="2" type="ORF">MANES_13G083700v8</name>
</gene>
<dbReference type="InterPro" id="IPR029005">
    <property type="entry name" value="LIM-bd/SEUSS"/>
</dbReference>
<proteinExistence type="predicted"/>
<dbReference type="GO" id="GO:0003712">
    <property type="term" value="F:transcription coregulator activity"/>
    <property type="evidence" value="ECO:0000318"/>
    <property type="project" value="GO_Central"/>
</dbReference>
<dbReference type="GO" id="GO:0045944">
    <property type="term" value="P:positive regulation of transcription by RNA polymerase II"/>
    <property type="evidence" value="ECO:0000318"/>
    <property type="project" value="GO_Central"/>
</dbReference>
<dbReference type="GO" id="GO:0005667">
    <property type="term" value="C:transcription regulator complex"/>
    <property type="evidence" value="ECO:0000318"/>
    <property type="project" value="GO_Central"/>
</dbReference>
<protein>
    <recommendedName>
        <fullName evidence="4">Transcriptional corepressor SEUSS</fullName>
    </recommendedName>
</protein>
<sequence length="812" mass="89691">MNLLGNSPNVSSLLNQSFGNENSSTSLSSLGGFQHGIADTMIESNPVSKVPNDVGCTPPSAPTKLLNSVSSSQIPSHSGSSTLSDQQQIQTFEPRRFQHGQQSLQQFPVSCSQAQQQLPQFQSIRGGLGVGASVVPVKLEPDVMNDQIGLQSKLLQSLGPVKLELQQNQIGRGIGPVKLENQHSDQALFLQQQQQQQLLHMSRQSSQAAIAQMNFLWQQRILQQQLLGPRPQPHQQSQQQKGPIRSAVKPIYEPGTCAQRLIQYMYQQQHRPADNNIEFWRKFVLEFFSHNARKRWCVSLYGNSRQTNGVFHQDLWHCEICNRKPGRGFETTVEVLPRLFKIKYDSGTLEELLYVDMPHEYQNSNGQIVLDYAKAIQESVFQHLRVVRDGHLRIVFSPDLKICSWEFCARHHEELIPRKLIIPQVSQLGAAAQKYQASARNSSSSSSKRDLESNCNLFLASARQLAKALEVPLVNDLGYSKRYVRCLQISEVVNSMKDLIDYSQETGTGPVESLAQFPRRTRPGLHYSVQQSQEQQQQFRGHVLNNNHNSVQTNVVHPSTSSGVASADNFYDMSSINSVSGLLRQNSMNSTIENQMNNPGSPYAGTPVQIPSAGSSTTLPQTQPNPPSPFSCPTPSSSNNPPQSSHNVLTASNSANHVVMANSPTQISVGQSPQSNEVAPNELQRSVEKIIQDVMTSSQFSGGGNTASIDSEENNMNNLNGIALKNQNVLTRGKFLLGNGTVDSSSSTMVGEFRSFGRGNGLSATASGIKAAMATKSLLERNRWQHEFTNQLHNGIGSVNSFLDHQFDWKSA</sequence>
<keyword evidence="3" id="KW-1185">Reference proteome</keyword>
<feature type="compositionally biased region" description="Low complexity" evidence="1">
    <location>
        <begin position="633"/>
        <end position="647"/>
    </location>
</feature>
<dbReference type="EMBL" id="CM004399">
    <property type="protein sequence ID" value="OAY33295.1"/>
    <property type="molecule type" value="Genomic_DNA"/>
</dbReference>
<reference evidence="3" key="1">
    <citation type="journal article" date="2016" name="Nat. Biotechnol.">
        <title>Sequencing wild and cultivated cassava and related species reveals extensive interspecific hybridization and genetic diversity.</title>
        <authorList>
            <person name="Bredeson J.V."/>
            <person name="Lyons J.B."/>
            <person name="Prochnik S.E."/>
            <person name="Wu G.A."/>
            <person name="Ha C.M."/>
            <person name="Edsinger-Gonzales E."/>
            <person name="Grimwood J."/>
            <person name="Schmutz J."/>
            <person name="Rabbi I.Y."/>
            <person name="Egesi C."/>
            <person name="Nauluvula P."/>
            <person name="Lebot V."/>
            <person name="Ndunguru J."/>
            <person name="Mkamilo G."/>
            <person name="Bart R.S."/>
            <person name="Setter T.L."/>
            <person name="Gleadow R.M."/>
            <person name="Kulakow P."/>
            <person name="Ferguson M.E."/>
            <person name="Rounsley S."/>
            <person name="Rokhsar D.S."/>
        </authorList>
    </citation>
    <scope>NUCLEOTIDE SEQUENCE [LARGE SCALE GENOMIC DNA]</scope>
    <source>
        <strain evidence="3">cv. AM560-2</strain>
    </source>
</reference>
<evidence type="ECO:0000313" key="2">
    <source>
        <dbReference type="EMBL" id="OAY33295.1"/>
    </source>
</evidence>